<evidence type="ECO:0000256" key="15">
    <source>
        <dbReference type="ARBA" id="ARBA00048694"/>
    </source>
</evidence>
<keyword evidence="14 16" id="KW-0472">Membrane</keyword>
<evidence type="ECO:0000256" key="10">
    <source>
        <dbReference type="ARBA" id="ARBA00022840"/>
    </source>
</evidence>
<comment type="subcellular location">
    <subcellularLocation>
        <location evidence="1">Cell membrane</location>
        <topology evidence="1">Multi-pass membrane protein</topology>
    </subcellularLocation>
</comment>
<evidence type="ECO:0000259" key="17">
    <source>
        <dbReference type="SMART" id="SM00831"/>
    </source>
</evidence>
<dbReference type="GO" id="GO:0005886">
    <property type="term" value="C:plasma membrane"/>
    <property type="evidence" value="ECO:0007669"/>
    <property type="project" value="UniProtKB-SubCell"/>
</dbReference>
<evidence type="ECO:0000256" key="13">
    <source>
        <dbReference type="ARBA" id="ARBA00022989"/>
    </source>
</evidence>
<comment type="caution">
    <text evidence="18">The sequence shown here is derived from an EMBL/GenBank/DDBJ whole genome shotgun (WGS) entry which is preliminary data.</text>
</comment>
<evidence type="ECO:0000256" key="9">
    <source>
        <dbReference type="ARBA" id="ARBA00022837"/>
    </source>
</evidence>
<evidence type="ECO:0000256" key="5">
    <source>
        <dbReference type="ARBA" id="ARBA00022568"/>
    </source>
</evidence>
<dbReference type="PRINTS" id="PR00119">
    <property type="entry name" value="CATATPASE"/>
</dbReference>
<dbReference type="InterPro" id="IPR044492">
    <property type="entry name" value="P_typ_ATPase_HD_dom"/>
</dbReference>
<feature type="transmembrane region" description="Helical" evidence="16">
    <location>
        <begin position="762"/>
        <end position="785"/>
    </location>
</feature>
<dbReference type="PROSITE" id="PS00154">
    <property type="entry name" value="ATPASE_E1_E2"/>
    <property type="match status" value="1"/>
</dbReference>
<dbReference type="InterPro" id="IPR023214">
    <property type="entry name" value="HAD_sf"/>
</dbReference>
<dbReference type="InterPro" id="IPR023299">
    <property type="entry name" value="ATPase_P-typ_cyto_dom_N"/>
</dbReference>
<evidence type="ECO:0000256" key="2">
    <source>
        <dbReference type="ARBA" id="ARBA00005675"/>
    </source>
</evidence>
<keyword evidence="8" id="KW-0547">Nucleotide-binding</keyword>
<dbReference type="NCBIfam" id="TIGR01116">
    <property type="entry name" value="ATPase-IIA1_Ca"/>
    <property type="match status" value="1"/>
</dbReference>
<dbReference type="Proteomes" id="UP000533476">
    <property type="component" value="Unassembled WGS sequence"/>
</dbReference>
<dbReference type="AlphaFoldDB" id="A0A7Y0L322"/>
<gene>
    <name evidence="18" type="ORF">HIJ39_08510</name>
</gene>
<evidence type="ECO:0000256" key="16">
    <source>
        <dbReference type="SAM" id="Phobius"/>
    </source>
</evidence>
<accession>A0A7Y0L322</accession>
<dbReference type="InterPro" id="IPR023298">
    <property type="entry name" value="ATPase_P-typ_TM_dom_sf"/>
</dbReference>
<dbReference type="FunFam" id="3.40.50.1000:FF:000028">
    <property type="entry name" value="Calcium-transporting P-type ATPase, putative"/>
    <property type="match status" value="1"/>
</dbReference>
<keyword evidence="7" id="KW-0479">Metal-binding</keyword>
<dbReference type="Pfam" id="PF00122">
    <property type="entry name" value="E1-E2_ATPase"/>
    <property type="match status" value="1"/>
</dbReference>
<dbReference type="PANTHER" id="PTHR42861">
    <property type="entry name" value="CALCIUM-TRANSPORTING ATPASE"/>
    <property type="match status" value="1"/>
</dbReference>
<dbReference type="GO" id="GO:0046872">
    <property type="term" value="F:metal ion binding"/>
    <property type="evidence" value="ECO:0007669"/>
    <property type="project" value="UniProtKB-KW"/>
</dbReference>
<dbReference type="InterPro" id="IPR059000">
    <property type="entry name" value="ATPase_P-type_domA"/>
</dbReference>
<organism evidence="18 19">
    <name type="scientific">Sulfobacillus harzensis</name>
    <dbReference type="NCBI Taxonomy" id="2729629"/>
    <lineage>
        <taxon>Bacteria</taxon>
        <taxon>Bacillati</taxon>
        <taxon>Bacillota</taxon>
        <taxon>Clostridia</taxon>
        <taxon>Eubacteriales</taxon>
        <taxon>Clostridiales Family XVII. Incertae Sedis</taxon>
        <taxon>Sulfobacillus</taxon>
    </lineage>
</organism>
<evidence type="ECO:0000256" key="8">
    <source>
        <dbReference type="ARBA" id="ARBA00022741"/>
    </source>
</evidence>
<dbReference type="SFLD" id="SFLDS00003">
    <property type="entry name" value="Haloacid_Dehalogenase"/>
    <property type="match status" value="1"/>
</dbReference>
<keyword evidence="5" id="KW-0813">Transport</keyword>
<evidence type="ECO:0000256" key="11">
    <source>
        <dbReference type="ARBA" id="ARBA00022842"/>
    </source>
</evidence>
<dbReference type="Gene3D" id="1.20.1110.10">
    <property type="entry name" value="Calcium-transporting ATPase, transmembrane domain"/>
    <property type="match status" value="1"/>
</dbReference>
<comment type="catalytic activity">
    <reaction evidence="15">
        <text>Ca(2+)(in) + ATP + H2O = Ca(2+)(out) + ADP + phosphate + H(+)</text>
        <dbReference type="Rhea" id="RHEA:18105"/>
        <dbReference type="ChEBI" id="CHEBI:15377"/>
        <dbReference type="ChEBI" id="CHEBI:15378"/>
        <dbReference type="ChEBI" id="CHEBI:29108"/>
        <dbReference type="ChEBI" id="CHEBI:30616"/>
        <dbReference type="ChEBI" id="CHEBI:43474"/>
        <dbReference type="ChEBI" id="CHEBI:456216"/>
        <dbReference type="EC" id="7.2.2.10"/>
    </reaction>
</comment>
<feature type="transmembrane region" description="Helical" evidence="16">
    <location>
        <begin position="859"/>
        <end position="878"/>
    </location>
</feature>
<dbReference type="InterPro" id="IPR008250">
    <property type="entry name" value="ATPase_P-typ_transduc_dom_A_sf"/>
</dbReference>
<dbReference type="GO" id="GO:0140352">
    <property type="term" value="P:export from cell"/>
    <property type="evidence" value="ECO:0007669"/>
    <property type="project" value="UniProtKB-ARBA"/>
</dbReference>
<reference evidence="18 19" key="1">
    <citation type="submission" date="2020-04" db="EMBL/GenBank/DDBJ databases">
        <authorList>
            <person name="Zhang R."/>
            <person name="Schippers A."/>
        </authorList>
    </citation>
    <scope>NUCLEOTIDE SEQUENCE [LARGE SCALE GENOMIC DNA]</scope>
    <source>
        <strain evidence="18 19">DSM 109850</strain>
    </source>
</reference>
<dbReference type="EMBL" id="JABBVZ010000022">
    <property type="protein sequence ID" value="NMP22392.1"/>
    <property type="molecule type" value="Genomic_DNA"/>
</dbReference>
<feature type="transmembrane region" description="Helical" evidence="16">
    <location>
        <begin position="270"/>
        <end position="298"/>
    </location>
</feature>
<evidence type="ECO:0000256" key="12">
    <source>
        <dbReference type="ARBA" id="ARBA00022967"/>
    </source>
</evidence>
<feature type="transmembrane region" description="Helical" evidence="16">
    <location>
        <begin position="828"/>
        <end position="847"/>
    </location>
</feature>
<dbReference type="SUPFAM" id="SSF56784">
    <property type="entry name" value="HAD-like"/>
    <property type="match status" value="1"/>
</dbReference>
<dbReference type="InterPro" id="IPR036412">
    <property type="entry name" value="HAD-like_sf"/>
</dbReference>
<evidence type="ECO:0000256" key="4">
    <source>
        <dbReference type="ARBA" id="ARBA00022475"/>
    </source>
</evidence>
<dbReference type="SFLD" id="SFLDF00027">
    <property type="entry name" value="p-type_atpase"/>
    <property type="match status" value="1"/>
</dbReference>
<proteinExistence type="inferred from homology"/>
<comment type="similarity">
    <text evidence="2">Belongs to the cation transport ATPase (P-type) (TC 3.A.3) family. Type IIA subfamily.</text>
</comment>
<evidence type="ECO:0000256" key="3">
    <source>
        <dbReference type="ARBA" id="ARBA00012790"/>
    </source>
</evidence>
<dbReference type="InterPro" id="IPR001757">
    <property type="entry name" value="P_typ_ATPase"/>
</dbReference>
<keyword evidence="10" id="KW-0067">ATP-binding</keyword>
<sequence length="896" mass="97204">MAALWHTLKPDEAVIQLRSDSERGLTPQEAERRLAEYGPNALKEAHKTSPVEIFIAQFKDFMVMVLLAATVISFLLGETGDGITIVAIVIMNAILGFMQEYRAEKSVETLRALTAPEAHVLRGGERQDIPARDLVPGDIIDLEAGDRVPADCRLIFQTSLELEEAALTGESTSVKKMVADIADPNAPLADRTNMVFMGTTVSRGRARALVTATGMSTEMGTIAHLIREAVEDQTPLQRRLEQLGKVLVILSLLIVGVVVITGLLRGEPLYQMFLTGVSLAVAAIPEGLPAIVTIALALGVQRMIRAHAIVRRLPAVETLGCTTVICSDKTGTLTRNQMTVTDVWVNGQRIARDADEGVLSGPDEATKKGLHHLLRGAVLCNNARLAKEDRPGDGTGQGDPTELALLSAAVEAGLKPSQLARQFPRVGEIPFESERQRMAVAVKNAANQSFVYVKGAADVLLPRCRFIELNGQVLPLDDVRRRDVMLANDAMARDALRVLLVAYRPLRLDDAEEHWESELVVLGLTGMIDPPRPEAVQAVVQAHRAGVQTVMITGDHPNTAAAIARQLGMLDAGDQVVTGRELDAMTDQELDRRVDRIRVYARVSPPHKLRVVRAWKARGHVVAMTGDGVNDAPAVKEADIGVAMGLTGTDVTKEASAMILTDDNFATIVRAIEEGRAIYDNIRKFIRYLLSCNVGEVLVMFLAAFMGLPLPLLPIQILFVNLVTDGLPAMALGIDPPAPGVMDRPPRPPSESIFARGLGTKIAFRGILIGVSSLMVFALALGPWGLGLREARSMALATLILSQLFHVFDARAEDRSFLEVGLFSNPWAVLAVLSSIAMLLAVIYVPWLSQLFKTDPLALGDWLIVFVASAFVQLLAAVRDVLLKPLRRFNRATVRS</sequence>
<evidence type="ECO:0000256" key="6">
    <source>
        <dbReference type="ARBA" id="ARBA00022692"/>
    </source>
</evidence>
<dbReference type="CDD" id="cd02089">
    <property type="entry name" value="P-type_ATPase_Ca_prok"/>
    <property type="match status" value="1"/>
</dbReference>
<dbReference type="FunFam" id="2.70.150.10:FF:000016">
    <property type="entry name" value="Calcium-transporting P-type ATPase putative"/>
    <property type="match status" value="1"/>
</dbReference>
<evidence type="ECO:0000256" key="1">
    <source>
        <dbReference type="ARBA" id="ARBA00004651"/>
    </source>
</evidence>
<keyword evidence="9" id="KW-0106">Calcium</keyword>
<dbReference type="GO" id="GO:0005388">
    <property type="term" value="F:P-type calcium transporter activity"/>
    <property type="evidence" value="ECO:0007669"/>
    <property type="project" value="UniProtKB-EC"/>
</dbReference>
<dbReference type="InterPro" id="IPR004014">
    <property type="entry name" value="ATPase_P-typ_cation-transptr_N"/>
</dbReference>
<dbReference type="Gene3D" id="3.40.50.1000">
    <property type="entry name" value="HAD superfamily/HAD-like"/>
    <property type="match status" value="1"/>
</dbReference>
<dbReference type="InterPro" id="IPR006408">
    <property type="entry name" value="P-type_ATPase_IIB"/>
</dbReference>
<keyword evidence="11" id="KW-0460">Magnesium</keyword>
<evidence type="ECO:0000256" key="14">
    <source>
        <dbReference type="ARBA" id="ARBA00023136"/>
    </source>
</evidence>
<evidence type="ECO:0000313" key="18">
    <source>
        <dbReference type="EMBL" id="NMP22392.1"/>
    </source>
</evidence>
<dbReference type="InterPro" id="IPR006068">
    <property type="entry name" value="ATPase_P-typ_cation-transptr_C"/>
</dbReference>
<keyword evidence="5" id="KW-0406">Ion transport</keyword>
<dbReference type="SUPFAM" id="SSF81653">
    <property type="entry name" value="Calcium ATPase, transduction domain A"/>
    <property type="match status" value="1"/>
</dbReference>
<dbReference type="Pfam" id="PF13246">
    <property type="entry name" value="Cation_ATPase"/>
    <property type="match status" value="1"/>
</dbReference>
<dbReference type="SUPFAM" id="SSF81660">
    <property type="entry name" value="Metal cation-transporting ATPase, ATP-binding domain N"/>
    <property type="match status" value="1"/>
</dbReference>
<dbReference type="InterPro" id="IPR005782">
    <property type="entry name" value="P-type_ATPase_IIA"/>
</dbReference>
<dbReference type="PRINTS" id="PR00120">
    <property type="entry name" value="HATPASE"/>
</dbReference>
<dbReference type="FunFam" id="1.20.1110.10:FF:000065">
    <property type="entry name" value="Sarcoplasmic/endoplasmic reticulum calcium ATPase 1"/>
    <property type="match status" value="1"/>
</dbReference>
<dbReference type="RefSeq" id="WP_169098663.1">
    <property type="nucleotide sequence ID" value="NZ_JABBVZ010000022.1"/>
</dbReference>
<dbReference type="EC" id="7.2.2.10" evidence="3"/>
<dbReference type="Gene3D" id="2.70.150.10">
    <property type="entry name" value="Calcium-transporting ATPase, cytoplasmic transduction domain A"/>
    <property type="match status" value="1"/>
</dbReference>
<feature type="transmembrane region" description="Helical" evidence="16">
    <location>
        <begin position="61"/>
        <end position="77"/>
    </location>
</feature>
<protein>
    <recommendedName>
        <fullName evidence="3">P-type Ca(2+) transporter</fullName>
        <ecNumber evidence="3">7.2.2.10</ecNumber>
    </recommendedName>
</protein>
<keyword evidence="13 16" id="KW-1133">Transmembrane helix</keyword>
<dbReference type="SFLD" id="SFLDG00002">
    <property type="entry name" value="C1.7:_P-type_atpase_like"/>
    <property type="match status" value="1"/>
</dbReference>
<keyword evidence="6 16" id="KW-0812">Transmembrane</keyword>
<keyword evidence="12" id="KW-1278">Translocase</keyword>
<dbReference type="SMART" id="SM00831">
    <property type="entry name" value="Cation_ATPase_N"/>
    <property type="match status" value="1"/>
</dbReference>
<evidence type="ECO:0000256" key="7">
    <source>
        <dbReference type="ARBA" id="ARBA00022723"/>
    </source>
</evidence>
<keyword evidence="5" id="KW-0109">Calcium transport</keyword>
<keyword evidence="19" id="KW-1185">Reference proteome</keyword>
<dbReference type="Pfam" id="PF00690">
    <property type="entry name" value="Cation_ATPase_N"/>
    <property type="match status" value="1"/>
</dbReference>
<dbReference type="NCBIfam" id="TIGR01517">
    <property type="entry name" value="ATPase-IIB_Ca"/>
    <property type="match status" value="1"/>
</dbReference>
<dbReference type="Pfam" id="PF00689">
    <property type="entry name" value="Cation_ATPase_C"/>
    <property type="match status" value="1"/>
</dbReference>
<dbReference type="InterPro" id="IPR018303">
    <property type="entry name" value="ATPase_P-typ_P_site"/>
</dbReference>
<name>A0A7Y0L322_9FIRM</name>
<dbReference type="Gene3D" id="3.40.1110.10">
    <property type="entry name" value="Calcium-transporting ATPase, cytoplasmic domain N"/>
    <property type="match status" value="1"/>
</dbReference>
<feature type="transmembrane region" description="Helical" evidence="16">
    <location>
        <begin position="246"/>
        <end position="264"/>
    </location>
</feature>
<dbReference type="GO" id="GO:0005524">
    <property type="term" value="F:ATP binding"/>
    <property type="evidence" value="ECO:0007669"/>
    <property type="project" value="UniProtKB-KW"/>
</dbReference>
<feature type="domain" description="Cation-transporting P-type ATPase N-terminal" evidence="17">
    <location>
        <begin position="4"/>
        <end position="78"/>
    </location>
</feature>
<keyword evidence="4" id="KW-1003">Cell membrane</keyword>
<dbReference type="GO" id="GO:0016887">
    <property type="term" value="F:ATP hydrolysis activity"/>
    <property type="evidence" value="ECO:0007669"/>
    <property type="project" value="InterPro"/>
</dbReference>
<dbReference type="NCBIfam" id="TIGR01494">
    <property type="entry name" value="ATPase_P-type"/>
    <property type="match status" value="2"/>
</dbReference>
<dbReference type="SUPFAM" id="SSF81665">
    <property type="entry name" value="Calcium ATPase, transmembrane domain M"/>
    <property type="match status" value="1"/>
</dbReference>
<dbReference type="FunFam" id="3.40.50.1000:FF:000001">
    <property type="entry name" value="Phospholipid-transporting ATPase IC"/>
    <property type="match status" value="1"/>
</dbReference>
<evidence type="ECO:0000313" key="19">
    <source>
        <dbReference type="Proteomes" id="UP000533476"/>
    </source>
</evidence>